<comment type="catalytic activity">
    <reaction evidence="1 7">
        <text>6-phospho-D-glucono-1,5-lactone + H2O = 6-phospho-D-gluconate + H(+)</text>
        <dbReference type="Rhea" id="RHEA:12556"/>
        <dbReference type="ChEBI" id="CHEBI:15377"/>
        <dbReference type="ChEBI" id="CHEBI:15378"/>
        <dbReference type="ChEBI" id="CHEBI:57955"/>
        <dbReference type="ChEBI" id="CHEBI:58759"/>
        <dbReference type="EC" id="3.1.1.31"/>
    </reaction>
</comment>
<evidence type="ECO:0000256" key="7">
    <source>
        <dbReference type="RuleBase" id="RU365095"/>
    </source>
</evidence>
<dbReference type="InterPro" id="IPR039104">
    <property type="entry name" value="6PGL"/>
</dbReference>
<dbReference type="Gene3D" id="3.40.50.1360">
    <property type="match status" value="1"/>
</dbReference>
<dbReference type="GO" id="GO:0017057">
    <property type="term" value="F:6-phosphogluconolactonase activity"/>
    <property type="evidence" value="ECO:0007669"/>
    <property type="project" value="UniProtKB-UniRule"/>
</dbReference>
<evidence type="ECO:0000256" key="6">
    <source>
        <dbReference type="ARBA" id="ARBA00020337"/>
    </source>
</evidence>
<dbReference type="CDD" id="cd01400">
    <property type="entry name" value="6PGL"/>
    <property type="match status" value="1"/>
</dbReference>
<dbReference type="InterPro" id="IPR005900">
    <property type="entry name" value="6-phosphogluconolactonase_DevB"/>
</dbReference>
<feature type="domain" description="Glucosamine/galactosamine-6-phosphate isomerase" evidence="8">
    <location>
        <begin position="39"/>
        <end position="259"/>
    </location>
</feature>
<evidence type="ECO:0000313" key="9">
    <source>
        <dbReference type="EMBL" id="PZF72685.1"/>
    </source>
</evidence>
<organism evidence="9 10">
    <name type="scientific">Taibaiella soli</name>
    <dbReference type="NCBI Taxonomy" id="1649169"/>
    <lineage>
        <taxon>Bacteria</taxon>
        <taxon>Pseudomonadati</taxon>
        <taxon>Bacteroidota</taxon>
        <taxon>Chitinophagia</taxon>
        <taxon>Chitinophagales</taxon>
        <taxon>Chitinophagaceae</taxon>
        <taxon>Taibaiella</taxon>
    </lineage>
</organism>
<dbReference type="InterPro" id="IPR037171">
    <property type="entry name" value="NagB/RpiA_transferase-like"/>
</dbReference>
<comment type="caution">
    <text evidence="9">The sequence shown here is derived from an EMBL/GenBank/DDBJ whole genome shotgun (WGS) entry which is preliminary data.</text>
</comment>
<reference evidence="9 10" key="1">
    <citation type="submission" date="2018-06" db="EMBL/GenBank/DDBJ databases">
        <title>Mucibacter soli gen. nov., sp. nov., a new member of the family Chitinophagaceae producing mucin.</title>
        <authorList>
            <person name="Kim M.-K."/>
            <person name="Park S."/>
            <person name="Kim T.-S."/>
            <person name="Joung Y."/>
            <person name="Han J.-H."/>
            <person name="Kim S.B."/>
        </authorList>
    </citation>
    <scope>NUCLEOTIDE SEQUENCE [LARGE SCALE GENOMIC DNA]</scope>
    <source>
        <strain evidence="9 10">R1-15</strain>
    </source>
</reference>
<evidence type="ECO:0000256" key="5">
    <source>
        <dbReference type="ARBA" id="ARBA00013198"/>
    </source>
</evidence>
<dbReference type="GO" id="GO:0006098">
    <property type="term" value="P:pentose-phosphate shunt"/>
    <property type="evidence" value="ECO:0007669"/>
    <property type="project" value="UniProtKB-UniPathway"/>
</dbReference>
<comment type="similarity">
    <text evidence="4 7">Belongs to the glucosamine/galactosamine-6-phosphate isomerase family. 6-phosphogluconolactonase subfamily.</text>
</comment>
<dbReference type="NCBIfam" id="TIGR01198">
    <property type="entry name" value="pgl"/>
    <property type="match status" value="1"/>
</dbReference>
<sequence length="277" mass="30916">MARKMLRRLLQKTGTIGWSYRLKPKTMDAKNEIKVFPTLDALDEATAALIITIAKSAVADKGRFTISLSGGQTPQRLYKLLAGPEYSMQMVWDKTFVFWGDERCVPPDDEQNNAHMARTALLDHITIPAANIYPVPVELSPEPAAHKYERQIKDFFLGQPPAFDLILLGLGENGHTASLFPGTDALGESDRLIKDVYVTEQKMYRITMTAKLINEADNIIFLAAGSNKAAILSKVIVGPYQPDTYPAQYIQPKHGMLYWYLDKQAAALLPQDITGHH</sequence>
<name>A0A2W2AB93_9BACT</name>
<comment type="function">
    <text evidence="2 7">Hydrolysis of 6-phosphogluconolactone to 6-phosphogluconate.</text>
</comment>
<dbReference type="EC" id="3.1.1.31" evidence="5 7"/>
<gene>
    <name evidence="7 9" type="primary">pgl</name>
    <name evidence="9" type="ORF">DN068_12535</name>
</gene>
<evidence type="ECO:0000256" key="2">
    <source>
        <dbReference type="ARBA" id="ARBA00002681"/>
    </source>
</evidence>
<proteinExistence type="inferred from homology"/>
<accession>A0A2W2AB93</accession>
<dbReference type="OrthoDB" id="9810967at2"/>
<dbReference type="GO" id="GO:0005975">
    <property type="term" value="P:carbohydrate metabolic process"/>
    <property type="evidence" value="ECO:0007669"/>
    <property type="project" value="UniProtKB-UniRule"/>
</dbReference>
<comment type="pathway">
    <text evidence="3 7">Carbohydrate degradation; pentose phosphate pathway; D-ribulose 5-phosphate from D-glucose 6-phosphate (oxidative stage): step 2/3.</text>
</comment>
<dbReference type="SUPFAM" id="SSF100950">
    <property type="entry name" value="NagB/RpiA/CoA transferase-like"/>
    <property type="match status" value="1"/>
</dbReference>
<dbReference type="UniPathway" id="UPA00115">
    <property type="reaction ID" value="UER00409"/>
</dbReference>
<evidence type="ECO:0000256" key="4">
    <source>
        <dbReference type="ARBA" id="ARBA00010662"/>
    </source>
</evidence>
<evidence type="ECO:0000313" key="10">
    <source>
        <dbReference type="Proteomes" id="UP000248745"/>
    </source>
</evidence>
<evidence type="ECO:0000259" key="8">
    <source>
        <dbReference type="Pfam" id="PF01182"/>
    </source>
</evidence>
<dbReference type="Pfam" id="PF01182">
    <property type="entry name" value="Glucosamine_iso"/>
    <property type="match status" value="1"/>
</dbReference>
<dbReference type="AlphaFoldDB" id="A0A2W2AB93"/>
<dbReference type="PANTHER" id="PTHR11054">
    <property type="entry name" value="6-PHOSPHOGLUCONOLACTONASE"/>
    <property type="match status" value="1"/>
</dbReference>
<evidence type="ECO:0000256" key="3">
    <source>
        <dbReference type="ARBA" id="ARBA00004961"/>
    </source>
</evidence>
<protein>
    <recommendedName>
        <fullName evidence="6 7">6-phosphogluconolactonase</fullName>
        <shortName evidence="7">6PGL</shortName>
        <ecNumber evidence="5 7">3.1.1.31</ecNumber>
    </recommendedName>
</protein>
<evidence type="ECO:0000256" key="1">
    <source>
        <dbReference type="ARBA" id="ARBA00000832"/>
    </source>
</evidence>
<keyword evidence="10" id="KW-1185">Reference proteome</keyword>
<dbReference type="InterPro" id="IPR006148">
    <property type="entry name" value="Glc/Gal-6P_isomerase"/>
</dbReference>
<dbReference type="PANTHER" id="PTHR11054:SF0">
    <property type="entry name" value="6-PHOSPHOGLUCONOLACTONASE"/>
    <property type="match status" value="1"/>
</dbReference>
<dbReference type="EMBL" id="QKTW01000017">
    <property type="protein sequence ID" value="PZF72685.1"/>
    <property type="molecule type" value="Genomic_DNA"/>
</dbReference>
<dbReference type="Proteomes" id="UP000248745">
    <property type="component" value="Unassembled WGS sequence"/>
</dbReference>
<keyword evidence="7" id="KW-0378">Hydrolase</keyword>